<gene>
    <name evidence="2" type="ORF">DI586_10825</name>
</gene>
<protein>
    <submittedName>
        <fullName evidence="2">Uncharacterized protein</fullName>
    </submittedName>
</protein>
<feature type="compositionally biased region" description="Basic and acidic residues" evidence="1">
    <location>
        <begin position="24"/>
        <end position="41"/>
    </location>
</feature>
<organism evidence="2 3">
    <name type="scientific">Micavibrio aeruginosavorus</name>
    <dbReference type="NCBI Taxonomy" id="349221"/>
    <lineage>
        <taxon>Bacteria</taxon>
        <taxon>Pseudomonadati</taxon>
        <taxon>Bdellovibrionota</taxon>
        <taxon>Bdellovibrionia</taxon>
        <taxon>Bdellovibrionales</taxon>
        <taxon>Pseudobdellovibrionaceae</taxon>
        <taxon>Micavibrio</taxon>
    </lineage>
</organism>
<evidence type="ECO:0000256" key="1">
    <source>
        <dbReference type="SAM" id="MobiDB-lite"/>
    </source>
</evidence>
<evidence type="ECO:0000313" key="2">
    <source>
        <dbReference type="EMBL" id="PZP53616.1"/>
    </source>
</evidence>
<accession>A0A2W5H6L0</accession>
<dbReference type="EMBL" id="QFOT01000172">
    <property type="protein sequence ID" value="PZP53616.1"/>
    <property type="molecule type" value="Genomic_DNA"/>
</dbReference>
<dbReference type="Proteomes" id="UP000249739">
    <property type="component" value="Unassembled WGS sequence"/>
</dbReference>
<feature type="region of interest" description="Disordered" evidence="1">
    <location>
        <begin position="12"/>
        <end position="45"/>
    </location>
</feature>
<comment type="caution">
    <text evidence="2">The sequence shown here is derived from an EMBL/GenBank/DDBJ whole genome shotgun (WGS) entry which is preliminary data.</text>
</comment>
<proteinExistence type="predicted"/>
<evidence type="ECO:0000313" key="3">
    <source>
        <dbReference type="Proteomes" id="UP000249739"/>
    </source>
</evidence>
<dbReference type="AlphaFoldDB" id="A0A2W5H6L0"/>
<sequence length="174" mass="19441">MFSKLEGIFPGLPPRHVENANTRLEIRRDESENKRKKKDQETEGEYSTIPWEEIAYVSIASLKAFLESVVMPEGEISPPAPHIHEASNTINQRAAAAYQSVGRAVHDTNIQTNIPEQSPSHIETNFSDADIGRIRSFISDLLDLERRGIQELGMQRSENFLDSIGAAIELANQG</sequence>
<name>A0A2W5H6L0_9BACT</name>
<reference evidence="2 3" key="1">
    <citation type="submission" date="2017-08" db="EMBL/GenBank/DDBJ databases">
        <title>Infants hospitalized years apart are colonized by the same room-sourced microbial strains.</title>
        <authorList>
            <person name="Brooks B."/>
            <person name="Olm M.R."/>
            <person name="Firek B.A."/>
            <person name="Baker R."/>
            <person name="Thomas B.C."/>
            <person name="Morowitz M.J."/>
            <person name="Banfield J.F."/>
        </authorList>
    </citation>
    <scope>NUCLEOTIDE SEQUENCE [LARGE SCALE GENOMIC DNA]</scope>
    <source>
        <strain evidence="2">S2_006_000_R2_64</strain>
    </source>
</reference>